<dbReference type="InterPro" id="IPR029063">
    <property type="entry name" value="SAM-dependent_MTases_sf"/>
</dbReference>
<evidence type="ECO:0000256" key="2">
    <source>
        <dbReference type="ARBA" id="ARBA00023315"/>
    </source>
</evidence>
<dbReference type="SUPFAM" id="SSF55729">
    <property type="entry name" value="Acyl-CoA N-acyltransferases (Nat)"/>
    <property type="match status" value="1"/>
</dbReference>
<dbReference type="PANTHER" id="PTHR43877">
    <property type="entry name" value="AMINOALKYLPHOSPHONATE N-ACETYLTRANSFERASE-RELATED-RELATED"/>
    <property type="match status" value="1"/>
</dbReference>
<dbReference type="GO" id="GO:0016747">
    <property type="term" value="F:acyltransferase activity, transferring groups other than amino-acyl groups"/>
    <property type="evidence" value="ECO:0007669"/>
    <property type="project" value="InterPro"/>
</dbReference>
<evidence type="ECO:0000256" key="1">
    <source>
        <dbReference type="ARBA" id="ARBA00022679"/>
    </source>
</evidence>
<dbReference type="PANTHER" id="PTHR43877:SF2">
    <property type="entry name" value="AMINOALKYLPHOSPHONATE N-ACETYLTRANSFERASE-RELATED"/>
    <property type="match status" value="1"/>
</dbReference>
<dbReference type="InterPro" id="IPR000182">
    <property type="entry name" value="GNAT_dom"/>
</dbReference>
<dbReference type="KEGG" id="mbet:N8K70_14420"/>
<dbReference type="AlphaFoldDB" id="A0AA97I595"/>
<dbReference type="InterPro" id="IPR016181">
    <property type="entry name" value="Acyl_CoA_acyltransferase"/>
</dbReference>
<evidence type="ECO:0000259" key="3">
    <source>
        <dbReference type="PROSITE" id="PS51186"/>
    </source>
</evidence>
<feature type="domain" description="N-acetyltransferase" evidence="3">
    <location>
        <begin position="67"/>
        <end position="217"/>
    </location>
</feature>
<evidence type="ECO:0000313" key="5">
    <source>
        <dbReference type="Proteomes" id="UP001305498"/>
    </source>
</evidence>
<gene>
    <name evidence="4" type="ORF">N8K70_14420</name>
</gene>
<name>A0AA97I595_9MICO</name>
<proteinExistence type="predicted"/>
<dbReference type="RefSeq" id="WP_317139045.1">
    <property type="nucleotide sequence ID" value="NZ_CP118157.1"/>
</dbReference>
<organism evidence="4 5">
    <name type="scientific">Microbacterium betulae</name>
    <dbReference type="NCBI Taxonomy" id="2981139"/>
    <lineage>
        <taxon>Bacteria</taxon>
        <taxon>Bacillati</taxon>
        <taxon>Actinomycetota</taxon>
        <taxon>Actinomycetes</taxon>
        <taxon>Micrococcales</taxon>
        <taxon>Microbacteriaceae</taxon>
        <taxon>Microbacterium</taxon>
    </lineage>
</organism>
<reference evidence="4 5" key="1">
    <citation type="submission" date="2023-02" db="EMBL/GenBank/DDBJ databases">
        <title>Microbacterium betulae sp. nov., isolated from birch wood.</title>
        <authorList>
            <person name="Pasciak M."/>
            <person name="Pawlik K.J."/>
            <person name="Martynowski D."/>
            <person name="Laczmanski L."/>
            <person name="Ciekot J."/>
            <person name="Szponar B."/>
            <person name="Wojcik-Fatla A."/>
            <person name="Mackiewicz B."/>
            <person name="Farian E."/>
            <person name="Cholewa G."/>
            <person name="Cholewa A."/>
            <person name="Dutkiewicz J."/>
        </authorList>
    </citation>
    <scope>NUCLEOTIDE SEQUENCE [LARGE SCALE GENOMIC DNA]</scope>
    <source>
        <strain evidence="4 5">AB</strain>
    </source>
</reference>
<dbReference type="EMBL" id="CP118157">
    <property type="protein sequence ID" value="WOF22574.1"/>
    <property type="molecule type" value="Genomic_DNA"/>
</dbReference>
<dbReference type="Proteomes" id="UP001305498">
    <property type="component" value="Chromosome"/>
</dbReference>
<dbReference type="Gene3D" id="3.40.630.30">
    <property type="match status" value="1"/>
</dbReference>
<dbReference type="Pfam" id="PF00583">
    <property type="entry name" value="Acetyltransf_1"/>
    <property type="match status" value="1"/>
</dbReference>
<evidence type="ECO:0000313" key="4">
    <source>
        <dbReference type="EMBL" id="WOF22574.1"/>
    </source>
</evidence>
<dbReference type="InterPro" id="IPR050832">
    <property type="entry name" value="Bact_Acetyltransf"/>
</dbReference>
<accession>A0AA97I595</accession>
<keyword evidence="2 4" id="KW-0012">Acyltransferase</keyword>
<keyword evidence="5" id="KW-1185">Reference proteome</keyword>
<keyword evidence="1 4" id="KW-0808">Transferase</keyword>
<dbReference type="PROSITE" id="PS51186">
    <property type="entry name" value="GNAT"/>
    <property type="match status" value="1"/>
</dbReference>
<dbReference type="CDD" id="cd04301">
    <property type="entry name" value="NAT_SF"/>
    <property type="match status" value="1"/>
</dbReference>
<protein>
    <submittedName>
        <fullName evidence="4">GNAT family N-acetyltransferase</fullName>
        <ecNumber evidence="4">2.3.1.-</ecNumber>
    </submittedName>
</protein>
<dbReference type="Gene3D" id="3.40.50.150">
    <property type="entry name" value="Vaccinia Virus protein VP39"/>
    <property type="match status" value="1"/>
</dbReference>
<sequence length="263" mass="28393">MIVIDNVVRDGAVADVNSDDPRVRGVRAVVDVIAKSPELDATALQTVGEKGWDGLIVVRSMPIGGSLSIRARDERDVRKIVGWVPDAAALYLFSGPRMTWPLTVQQMQDMVAIRGSTPYAVVTVSDDLVGHFDLTIDGTIARLGRVIVSPALRGQGLPADVVDLAFAQARRLGADAVHLNVIAANVPALRTYWRAGFATTEGDTDRADVIAMERRLSLPCPCPQHDLRFSVSEFIKMACECAEHPTCSLRVAAPKALHCDSVE</sequence>
<dbReference type="EC" id="2.3.1.-" evidence="4"/>